<dbReference type="EMBL" id="KL596678">
    <property type="protein sequence ID" value="KER29482.1"/>
    <property type="molecule type" value="Genomic_DNA"/>
</dbReference>
<dbReference type="RefSeq" id="XP_009166811.1">
    <property type="nucleotide sequence ID" value="XM_009168547.1"/>
</dbReference>
<dbReference type="InterPro" id="IPR055320">
    <property type="entry name" value="CEP72-like"/>
</dbReference>
<sequence length="507" mass="57217">MANKTDDVKTLILQGNCEEKITHLGTALAHFTQLKILDLSRNLLQNIEGIEHIKSLEVLNLYYNSIEDLFEIKRLQCNPNLRDLDLRLNPISRLTADYRRYLSYLLPQLKTLDCRPLRRTESALEDSLPISSEEHNNHPKNERNCTQESTGNTGERFHFGCWKQELLRESSEQIETPLRSRSYADIQKSAKWSHHNNTKIFPSEESPKITSFTGVSPYWLDDHVEKQRSALVEYYSSRDTFPNELELPSANETRVHTEDSYTNHKERAEKASKDAKSNDSIPNDRKTGDSGTYSGSSVTAFIRESAPKPLELPIGKRDSQEKLLKENDISPSGYAKIDQPFLIALKSLIRDAVSESFAQYANRCSVLAPDRRALEQTYHLETCVTSSRSEKAALKLVEQSSVLPEKPSAWTKAITSAAEFVVNGFPTPLTSHCLNFFSSFPPCVWLSGNCCPKIPPLQDWVGSNPHLMLAGEPINVVDKFVYLGSCISSGVFTAIVRSILLYESENA</sequence>
<keyword evidence="3" id="KW-0175">Coiled coil</keyword>
<dbReference type="InterPro" id="IPR001611">
    <property type="entry name" value="Leu-rich_rpt"/>
</dbReference>
<evidence type="ECO:0000256" key="1">
    <source>
        <dbReference type="ARBA" id="ARBA00022614"/>
    </source>
</evidence>
<evidence type="ECO:0000313" key="6">
    <source>
        <dbReference type="Proteomes" id="UP000054324"/>
    </source>
</evidence>
<keyword evidence="2" id="KW-0677">Repeat</keyword>
<protein>
    <recommendedName>
        <fullName evidence="7">Leucine Rich repeat-containing domain protein</fullName>
    </recommendedName>
</protein>
<dbReference type="SUPFAM" id="SSF52058">
    <property type="entry name" value="L domain-like"/>
    <property type="match status" value="1"/>
</dbReference>
<organism evidence="5 6">
    <name type="scientific">Opisthorchis viverrini</name>
    <name type="common">Southeast Asian liver fluke</name>
    <dbReference type="NCBI Taxonomy" id="6198"/>
    <lineage>
        <taxon>Eukaryota</taxon>
        <taxon>Metazoa</taxon>
        <taxon>Spiralia</taxon>
        <taxon>Lophotrochozoa</taxon>
        <taxon>Platyhelminthes</taxon>
        <taxon>Trematoda</taxon>
        <taxon>Digenea</taxon>
        <taxon>Opisthorchiida</taxon>
        <taxon>Opisthorchiata</taxon>
        <taxon>Opisthorchiidae</taxon>
        <taxon>Opisthorchis</taxon>
    </lineage>
</organism>
<evidence type="ECO:0000256" key="4">
    <source>
        <dbReference type="SAM" id="MobiDB-lite"/>
    </source>
</evidence>
<dbReference type="OrthoDB" id="676979at2759"/>
<feature type="compositionally biased region" description="Basic and acidic residues" evidence="4">
    <location>
        <begin position="132"/>
        <end position="145"/>
    </location>
</feature>
<gene>
    <name evidence="5" type="ORF">T265_03947</name>
</gene>
<dbReference type="STRING" id="6198.A0A074ZUF9"/>
<feature type="region of interest" description="Disordered" evidence="4">
    <location>
        <begin position="123"/>
        <end position="151"/>
    </location>
</feature>
<name>A0A074ZUF9_OPIVI</name>
<evidence type="ECO:0000256" key="2">
    <source>
        <dbReference type="ARBA" id="ARBA00022737"/>
    </source>
</evidence>
<accession>A0A074ZUF9</accession>
<evidence type="ECO:0008006" key="7">
    <source>
        <dbReference type="Google" id="ProtNLM"/>
    </source>
</evidence>
<dbReference type="PANTHER" id="PTHR23311:SF6">
    <property type="entry name" value="LEUCINE-RICH REPEAT-CONTAINING PROTEIN 36"/>
    <property type="match status" value="1"/>
</dbReference>
<dbReference type="Proteomes" id="UP000054324">
    <property type="component" value="Unassembled WGS sequence"/>
</dbReference>
<evidence type="ECO:0000313" key="5">
    <source>
        <dbReference type="EMBL" id="KER29482.1"/>
    </source>
</evidence>
<dbReference type="AlphaFoldDB" id="A0A074ZUF9"/>
<keyword evidence="1" id="KW-0433">Leucine-rich repeat</keyword>
<dbReference type="PROSITE" id="PS51450">
    <property type="entry name" value="LRR"/>
    <property type="match status" value="2"/>
</dbReference>
<dbReference type="GeneID" id="20318133"/>
<proteinExistence type="predicted"/>
<dbReference type="CTD" id="20318133"/>
<feature type="region of interest" description="Disordered" evidence="4">
    <location>
        <begin position="242"/>
        <end position="296"/>
    </location>
</feature>
<feature type="compositionally biased region" description="Basic and acidic residues" evidence="4">
    <location>
        <begin position="253"/>
        <end position="288"/>
    </location>
</feature>
<dbReference type="InterPro" id="IPR032675">
    <property type="entry name" value="LRR_dom_sf"/>
</dbReference>
<reference evidence="5 6" key="1">
    <citation type="submission" date="2013-11" db="EMBL/GenBank/DDBJ databases">
        <title>Opisthorchis viverrini - life in the bile duct.</title>
        <authorList>
            <person name="Young N.D."/>
            <person name="Nagarajan N."/>
            <person name="Lin S.J."/>
            <person name="Korhonen P.K."/>
            <person name="Jex A.R."/>
            <person name="Hall R.S."/>
            <person name="Safavi-Hemami H."/>
            <person name="Kaewkong W."/>
            <person name="Bertrand D."/>
            <person name="Gao S."/>
            <person name="Seet Q."/>
            <person name="Wongkham S."/>
            <person name="Teh B.T."/>
            <person name="Wongkham C."/>
            <person name="Intapan P.M."/>
            <person name="Maleewong W."/>
            <person name="Yang X."/>
            <person name="Hu M."/>
            <person name="Wang Z."/>
            <person name="Hofmann A."/>
            <person name="Sternberg P.W."/>
            <person name="Tan P."/>
            <person name="Wang J."/>
            <person name="Gasser R.B."/>
        </authorList>
    </citation>
    <scope>NUCLEOTIDE SEQUENCE [LARGE SCALE GENOMIC DNA]</scope>
</reference>
<dbReference type="PANTHER" id="PTHR23311">
    <property type="entry name" value="HEAT SHOCK REGULATED 2"/>
    <property type="match status" value="1"/>
</dbReference>
<dbReference type="KEGG" id="ovi:T265_03947"/>
<keyword evidence="6" id="KW-1185">Reference proteome</keyword>
<evidence type="ECO:0000256" key="3">
    <source>
        <dbReference type="ARBA" id="ARBA00023054"/>
    </source>
</evidence>
<dbReference type="Gene3D" id="3.80.10.10">
    <property type="entry name" value="Ribonuclease Inhibitor"/>
    <property type="match status" value="1"/>
</dbReference>